<name>A0A5K4F4I1_SCHMA</name>
<dbReference type="AlphaFoldDB" id="A0A5K4F4I1"/>
<dbReference type="WBParaSite" id="Smp_316570.1">
    <property type="protein sequence ID" value="Smp_316570.1"/>
    <property type="gene ID" value="Smp_316570"/>
</dbReference>
<sequence length="54" mass="6263">MFSGSGLLEVFCCYYLQIVNKTVNHWVMLKGSFPGRKVINKEDILSNEYVKLFC</sequence>
<evidence type="ECO:0000313" key="2">
    <source>
        <dbReference type="WBParaSite" id="Smp_316570.1"/>
    </source>
</evidence>
<dbReference type="Proteomes" id="UP000008854">
    <property type="component" value="Unassembled WGS sequence"/>
</dbReference>
<reference evidence="1" key="1">
    <citation type="journal article" date="2012" name="PLoS Negl. Trop. Dis.">
        <title>A systematically improved high quality genome and transcriptome of the human blood fluke Schistosoma mansoni.</title>
        <authorList>
            <person name="Protasio A.V."/>
            <person name="Tsai I.J."/>
            <person name="Babbage A."/>
            <person name="Nichol S."/>
            <person name="Hunt M."/>
            <person name="Aslett M.A."/>
            <person name="De Silva N."/>
            <person name="Velarde G.S."/>
            <person name="Anderson T.J."/>
            <person name="Clark R.C."/>
            <person name="Davidson C."/>
            <person name="Dillon G.P."/>
            <person name="Holroyd N.E."/>
            <person name="LoVerde P.T."/>
            <person name="Lloyd C."/>
            <person name="McQuillan J."/>
            <person name="Oliveira G."/>
            <person name="Otto T.D."/>
            <person name="Parker-Manuel S.J."/>
            <person name="Quail M.A."/>
            <person name="Wilson R.A."/>
            <person name="Zerlotini A."/>
            <person name="Dunne D.W."/>
            <person name="Berriman M."/>
        </authorList>
    </citation>
    <scope>NUCLEOTIDE SEQUENCE [LARGE SCALE GENOMIC DNA]</scope>
    <source>
        <strain evidence="1">Puerto Rican</strain>
    </source>
</reference>
<accession>A0A5K4F4I1</accession>
<reference evidence="2" key="2">
    <citation type="submission" date="2019-11" db="UniProtKB">
        <authorList>
            <consortium name="WormBaseParasite"/>
        </authorList>
    </citation>
    <scope>IDENTIFICATION</scope>
    <source>
        <strain evidence="2">Puerto Rican</strain>
    </source>
</reference>
<organism evidence="1 2">
    <name type="scientific">Schistosoma mansoni</name>
    <name type="common">Blood fluke</name>
    <dbReference type="NCBI Taxonomy" id="6183"/>
    <lineage>
        <taxon>Eukaryota</taxon>
        <taxon>Metazoa</taxon>
        <taxon>Spiralia</taxon>
        <taxon>Lophotrochozoa</taxon>
        <taxon>Platyhelminthes</taxon>
        <taxon>Trematoda</taxon>
        <taxon>Digenea</taxon>
        <taxon>Strigeidida</taxon>
        <taxon>Schistosomatoidea</taxon>
        <taxon>Schistosomatidae</taxon>
        <taxon>Schistosoma</taxon>
    </lineage>
</organism>
<protein>
    <submittedName>
        <fullName evidence="2">Uncharacterized protein</fullName>
    </submittedName>
</protein>
<keyword evidence="1" id="KW-1185">Reference proteome</keyword>
<evidence type="ECO:0000313" key="1">
    <source>
        <dbReference type="Proteomes" id="UP000008854"/>
    </source>
</evidence>
<proteinExistence type="predicted"/>
<dbReference type="InParanoid" id="A0A5K4F4I1"/>